<proteinExistence type="predicted"/>
<dbReference type="GO" id="GO:0016788">
    <property type="term" value="F:hydrolase activity, acting on ester bonds"/>
    <property type="evidence" value="ECO:0007669"/>
    <property type="project" value="UniProtKB-ARBA"/>
</dbReference>
<dbReference type="EMBL" id="FZOS01000008">
    <property type="protein sequence ID" value="SNS52854.1"/>
    <property type="molecule type" value="Genomic_DNA"/>
</dbReference>
<dbReference type="SUPFAM" id="SSF52266">
    <property type="entry name" value="SGNH hydrolase"/>
    <property type="match status" value="1"/>
</dbReference>
<dbReference type="Proteomes" id="UP000198281">
    <property type="component" value="Unassembled WGS sequence"/>
</dbReference>
<evidence type="ECO:0000313" key="2">
    <source>
        <dbReference type="EMBL" id="SNS52854.1"/>
    </source>
</evidence>
<name>A0A239F9U0_9SPHN</name>
<organism evidence="2 3">
    <name type="scientific">Edaphosphingomonas laterariae</name>
    <dbReference type="NCBI Taxonomy" id="861865"/>
    <lineage>
        <taxon>Bacteria</taxon>
        <taxon>Pseudomonadati</taxon>
        <taxon>Pseudomonadota</taxon>
        <taxon>Alphaproteobacteria</taxon>
        <taxon>Sphingomonadales</taxon>
        <taxon>Rhizorhabdaceae</taxon>
        <taxon>Edaphosphingomonas</taxon>
    </lineage>
</organism>
<evidence type="ECO:0000259" key="1">
    <source>
        <dbReference type="Pfam" id="PF13472"/>
    </source>
</evidence>
<dbReference type="AlphaFoldDB" id="A0A239F9U0"/>
<dbReference type="Gene3D" id="3.40.50.1110">
    <property type="entry name" value="SGNH hydrolase"/>
    <property type="match status" value="1"/>
</dbReference>
<feature type="domain" description="SGNH hydrolase-type esterase" evidence="1">
    <location>
        <begin position="104"/>
        <end position="229"/>
    </location>
</feature>
<evidence type="ECO:0000313" key="3">
    <source>
        <dbReference type="Proteomes" id="UP000198281"/>
    </source>
</evidence>
<keyword evidence="2" id="KW-0378">Hydrolase</keyword>
<dbReference type="InterPro" id="IPR036514">
    <property type="entry name" value="SGNH_hydro_sf"/>
</dbReference>
<dbReference type="RefSeq" id="WP_089219391.1">
    <property type="nucleotide sequence ID" value="NZ_FZOS01000008.1"/>
</dbReference>
<gene>
    <name evidence="2" type="ORF">SAMN06295912_108103</name>
</gene>
<dbReference type="InterPro" id="IPR013830">
    <property type="entry name" value="SGNH_hydro"/>
</dbReference>
<protein>
    <submittedName>
        <fullName evidence="2">GDSL-like Lipase/Acylhydrolase family protein</fullName>
    </submittedName>
</protein>
<keyword evidence="3" id="KW-1185">Reference proteome</keyword>
<accession>A0A239F9U0</accession>
<reference evidence="3" key="1">
    <citation type="submission" date="2017-06" db="EMBL/GenBank/DDBJ databases">
        <authorList>
            <person name="Varghese N."/>
            <person name="Submissions S."/>
        </authorList>
    </citation>
    <scope>NUCLEOTIDE SEQUENCE [LARGE SCALE GENOMIC DNA]</scope>
    <source>
        <strain evidence="3">LNB2</strain>
    </source>
</reference>
<sequence>MANAKISELGAAAALSGAEKVPVVQGGANAAATPEQLRTFARFVRPVNLIVDGDSKGVQVGNMSHASALFWALARTGRIANFNPATDSLAVGSTVSGTNGGAVTGLISAGRLNSMIARVQAVAATGADPVIILKIGANDVGLTAPETVLANVRRYWETARAAGAVRLLLMSVDPRVATAGAAPALSSAVARAGHAINAAYRAYAAASPDIIMVDSHNALTDPTNDLFYPIGGVSAAGFASMLDGLHESQYGAWLQSKALGDALRLVGRPLPAISGAMINGVTGWSATEPRGNVLGNEARFGGTGGTSGNVALTGGGGVTGIDQFPAAKLFGAYPNLGGTLSGTLAVAISSVAYQPMADQDRPDHKATRLTFTGTPSANGSLAIAAVAQKPSGWDYTIPLDWDADLYCNALTGCAGLSLVLSAGGSGLTIGGNDATLLPALTGRLIPHRPAPSVASADPANITLELRINWRAGMAMSGSIDLFGMGISQARPIPVAS</sequence>
<dbReference type="Pfam" id="PF13472">
    <property type="entry name" value="Lipase_GDSL_2"/>
    <property type="match status" value="1"/>
</dbReference>